<dbReference type="Gene3D" id="1.25.40.10">
    <property type="entry name" value="Tetratricopeptide repeat domain"/>
    <property type="match status" value="1"/>
</dbReference>
<gene>
    <name evidence="3" type="ORF">SHI21_16185</name>
</gene>
<dbReference type="PROSITE" id="PS51257">
    <property type="entry name" value="PROKAR_LIPOPROTEIN"/>
    <property type="match status" value="1"/>
</dbReference>
<evidence type="ECO:0000313" key="4">
    <source>
        <dbReference type="Proteomes" id="UP001302274"/>
    </source>
</evidence>
<dbReference type="Proteomes" id="UP001302274">
    <property type="component" value="Unassembled WGS sequence"/>
</dbReference>
<feature type="region of interest" description="Disordered" evidence="2">
    <location>
        <begin position="82"/>
        <end position="116"/>
    </location>
</feature>
<reference evidence="3 4" key="1">
    <citation type="submission" date="2023-11" db="EMBL/GenBank/DDBJ databases">
        <title>A Novel Polar Bacteriovorax (B. antarcticus) Isolated from the Biocrust in Antarctica.</title>
        <authorList>
            <person name="Mun W."/>
            <person name="Choi S.Y."/>
            <person name="Mitchell R.J."/>
        </authorList>
    </citation>
    <scope>NUCLEOTIDE SEQUENCE [LARGE SCALE GENOMIC DNA]</scope>
    <source>
        <strain evidence="3 4">PP10</strain>
    </source>
</reference>
<dbReference type="EMBL" id="JAYGJQ010000002">
    <property type="protein sequence ID" value="MEA9357771.1"/>
    <property type="molecule type" value="Genomic_DNA"/>
</dbReference>
<dbReference type="RefSeq" id="WP_323577924.1">
    <property type="nucleotide sequence ID" value="NZ_JAYGJQ010000002.1"/>
</dbReference>
<dbReference type="InterPro" id="IPR011990">
    <property type="entry name" value="TPR-like_helical_dom_sf"/>
</dbReference>
<sequence length="270" mass="30980">MKKVILASCLVLPLLSSCGYEKEIAKIEHKAILINKYENVALKLAKENRELHSEVKRLEFEIQKLKQQTGFKNVASAEGHGEASAHAAPAHGEAHGAAVAHTAPAAHGETKAAPSRSVASVKPVALEVKKDLVEYKTYKWSADDMMKMADKEFKDKNFEKAAQFYTSLVNYYPEYKHLDDEFYFKAGISSYESGEHHEWTLKHFAVLMDKWPTSQYFRSAKLWVALTHMKMGDKKKFFATVEEFRKKYRNTNEWTILSSYYEKIEEKTNE</sequence>
<accession>A0ABU5VXJ9</accession>
<feature type="coiled-coil region" evidence="1">
    <location>
        <begin position="34"/>
        <end position="68"/>
    </location>
</feature>
<comment type="caution">
    <text evidence="3">The sequence shown here is derived from an EMBL/GenBank/DDBJ whole genome shotgun (WGS) entry which is preliminary data.</text>
</comment>
<keyword evidence="1" id="KW-0175">Coiled coil</keyword>
<evidence type="ECO:0000313" key="3">
    <source>
        <dbReference type="EMBL" id="MEA9357771.1"/>
    </source>
</evidence>
<protein>
    <recommendedName>
        <fullName evidence="5">Tetratricopeptide repeat protein</fullName>
    </recommendedName>
</protein>
<feature type="compositionally biased region" description="Low complexity" evidence="2">
    <location>
        <begin position="82"/>
        <end position="107"/>
    </location>
</feature>
<name>A0ABU5VXJ9_9BACT</name>
<organism evidence="3 4">
    <name type="scientific">Bacteriovorax antarcticus</name>
    <dbReference type="NCBI Taxonomy" id="3088717"/>
    <lineage>
        <taxon>Bacteria</taxon>
        <taxon>Pseudomonadati</taxon>
        <taxon>Bdellovibrionota</taxon>
        <taxon>Bacteriovoracia</taxon>
        <taxon>Bacteriovoracales</taxon>
        <taxon>Bacteriovoracaceae</taxon>
        <taxon>Bacteriovorax</taxon>
    </lineage>
</organism>
<keyword evidence="4" id="KW-1185">Reference proteome</keyword>
<evidence type="ECO:0000256" key="2">
    <source>
        <dbReference type="SAM" id="MobiDB-lite"/>
    </source>
</evidence>
<evidence type="ECO:0008006" key="5">
    <source>
        <dbReference type="Google" id="ProtNLM"/>
    </source>
</evidence>
<evidence type="ECO:0000256" key="1">
    <source>
        <dbReference type="SAM" id="Coils"/>
    </source>
</evidence>
<proteinExistence type="predicted"/>